<accession>A0A381SYF3</accession>
<dbReference type="InterPro" id="IPR011059">
    <property type="entry name" value="Metal-dep_hydrolase_composite"/>
</dbReference>
<protein>
    <recommendedName>
        <fullName evidence="1">Amidohydrolase 3 domain-containing protein</fullName>
    </recommendedName>
</protein>
<dbReference type="SUPFAM" id="SSF51338">
    <property type="entry name" value="Composite domain of metallo-dependent hydrolases"/>
    <property type="match status" value="1"/>
</dbReference>
<name>A0A381SYF3_9ZZZZ</name>
<gene>
    <name evidence="2" type="ORF">METZ01_LOCUS61919</name>
</gene>
<sequence>MTEIFTGGEIVTLDPARPEAEAVAVRDGVIVGINDTQTLWGENVNATEVNIAGGCLIPSLIDHHLHLTAIGLALLNQQENERLFLQLAGASSSSAIVDRVRNRATQVPKGDWILGMGWNQHDWGTHEFPSHEEL</sequence>
<dbReference type="PANTHER" id="PTHR22642:SF2">
    <property type="entry name" value="PROTEIN LONG AFTER FAR-RED 3"/>
    <property type="match status" value="1"/>
</dbReference>
<dbReference type="InterPro" id="IPR013108">
    <property type="entry name" value="Amidohydro_3"/>
</dbReference>
<organism evidence="2">
    <name type="scientific">marine metagenome</name>
    <dbReference type="NCBI Taxonomy" id="408172"/>
    <lineage>
        <taxon>unclassified sequences</taxon>
        <taxon>metagenomes</taxon>
        <taxon>ecological metagenomes</taxon>
    </lineage>
</organism>
<dbReference type="PANTHER" id="PTHR22642">
    <property type="entry name" value="IMIDAZOLONEPROPIONASE"/>
    <property type="match status" value="1"/>
</dbReference>
<evidence type="ECO:0000259" key="1">
    <source>
        <dbReference type="Pfam" id="PF07969"/>
    </source>
</evidence>
<reference evidence="2" key="1">
    <citation type="submission" date="2018-05" db="EMBL/GenBank/DDBJ databases">
        <authorList>
            <person name="Lanie J.A."/>
            <person name="Ng W.-L."/>
            <person name="Kazmierczak K.M."/>
            <person name="Andrzejewski T.M."/>
            <person name="Davidsen T.M."/>
            <person name="Wayne K.J."/>
            <person name="Tettelin H."/>
            <person name="Glass J.I."/>
            <person name="Rusch D."/>
            <person name="Podicherti R."/>
            <person name="Tsui H.-C.T."/>
            <person name="Winkler M.E."/>
        </authorList>
    </citation>
    <scope>NUCLEOTIDE SEQUENCE</scope>
</reference>
<dbReference type="AlphaFoldDB" id="A0A381SYF3"/>
<evidence type="ECO:0000313" key="2">
    <source>
        <dbReference type="EMBL" id="SVA09065.1"/>
    </source>
</evidence>
<proteinExistence type="predicted"/>
<dbReference type="Gene3D" id="3.10.310.70">
    <property type="match status" value="1"/>
</dbReference>
<feature type="non-terminal residue" evidence="2">
    <location>
        <position position="134"/>
    </location>
</feature>
<dbReference type="Pfam" id="PF07969">
    <property type="entry name" value="Amidohydro_3"/>
    <property type="match status" value="1"/>
</dbReference>
<feature type="domain" description="Amidohydrolase 3" evidence="1">
    <location>
        <begin position="48"/>
        <end position="133"/>
    </location>
</feature>
<dbReference type="EMBL" id="UINC01003765">
    <property type="protein sequence ID" value="SVA09065.1"/>
    <property type="molecule type" value="Genomic_DNA"/>
</dbReference>
<dbReference type="Gene3D" id="2.30.40.10">
    <property type="entry name" value="Urease, subunit C, domain 1"/>
    <property type="match status" value="1"/>
</dbReference>
<dbReference type="GO" id="GO:0016810">
    <property type="term" value="F:hydrolase activity, acting on carbon-nitrogen (but not peptide) bonds"/>
    <property type="evidence" value="ECO:0007669"/>
    <property type="project" value="InterPro"/>
</dbReference>